<dbReference type="GO" id="GO:0016853">
    <property type="term" value="F:isomerase activity"/>
    <property type="evidence" value="ECO:0007669"/>
    <property type="project" value="UniProtKB-KW"/>
</dbReference>
<protein>
    <submittedName>
        <fullName evidence="2">Isomerase</fullName>
    </submittedName>
</protein>
<dbReference type="InterPro" id="IPR051695">
    <property type="entry name" value="Phosphoglycerate_Mutase"/>
</dbReference>
<reference evidence="2 3" key="1">
    <citation type="journal article" date="2021" name="J. Biosci. Bioeng.">
        <title>Identification and characterization of a chc gene cluster responsible for the aromatization pathway of cyclohexanecarboxylate degradation in Sinomonas cyclohexanicum ATCC 51369.</title>
        <authorList>
            <person name="Yamamoto T."/>
            <person name="Hasegawa Y."/>
            <person name="Lau P.C.K."/>
            <person name="Iwaki H."/>
        </authorList>
    </citation>
    <scope>NUCLEOTIDE SEQUENCE [LARGE SCALE GENOMIC DNA]</scope>
    <source>
        <strain evidence="2 3">ATCC 51369</strain>
    </source>
</reference>
<evidence type="ECO:0000256" key="1">
    <source>
        <dbReference type="ARBA" id="ARBA00022801"/>
    </source>
</evidence>
<dbReference type="SUPFAM" id="SSF53254">
    <property type="entry name" value="Phosphoglycerate mutase-like"/>
    <property type="match status" value="1"/>
</dbReference>
<keyword evidence="3" id="KW-1185">Reference proteome</keyword>
<proteinExistence type="predicted"/>
<dbReference type="Pfam" id="PF00300">
    <property type="entry name" value="His_Phos_1"/>
    <property type="match status" value="1"/>
</dbReference>
<dbReference type="InterPro" id="IPR013078">
    <property type="entry name" value="His_Pase_superF_clade-1"/>
</dbReference>
<sequence length="201" mass="21383">MRLLLIRHGETPSNLLRALDTGAPGPGLTDLGHRQAAKLIESLSDEAIGAVFTSNLHRAQLTAAPLARAVGVEALVRDGLREIAAGCLEMRTDAESMLRYVSLLEAWMRGRADEVLDGGEACSSVYSRFNAVVAEAEGLGHPTVAMVSHGAMIRTWCGHHTTNVDADFATRRNLANTGVVVLSGSTPAGWAVETWEGERIG</sequence>
<dbReference type="Gene3D" id="3.40.50.1240">
    <property type="entry name" value="Phosphoglycerate mutase-like"/>
    <property type="match status" value="1"/>
</dbReference>
<dbReference type="PANTHER" id="PTHR46517:SF1">
    <property type="entry name" value="FRUCTOSE-2,6-BISPHOSPHATASE TIGAR"/>
    <property type="match status" value="1"/>
</dbReference>
<dbReference type="EMBL" id="AP024525">
    <property type="protein sequence ID" value="BCT77258.1"/>
    <property type="molecule type" value="Genomic_DNA"/>
</dbReference>
<dbReference type="PROSITE" id="PS00175">
    <property type="entry name" value="PG_MUTASE"/>
    <property type="match status" value="1"/>
</dbReference>
<organism evidence="2 3">
    <name type="scientific">Sinomonas cyclohexanicum</name>
    <name type="common">Corynebacterium cyclohexanicum</name>
    <dbReference type="NCBI Taxonomy" id="322009"/>
    <lineage>
        <taxon>Bacteria</taxon>
        <taxon>Bacillati</taxon>
        <taxon>Actinomycetota</taxon>
        <taxon>Actinomycetes</taxon>
        <taxon>Micrococcales</taxon>
        <taxon>Micrococcaceae</taxon>
        <taxon>Sinomonas</taxon>
    </lineage>
</organism>
<evidence type="ECO:0000313" key="3">
    <source>
        <dbReference type="Proteomes" id="UP001319861"/>
    </source>
</evidence>
<dbReference type="CDD" id="cd07067">
    <property type="entry name" value="HP_PGM_like"/>
    <property type="match status" value="1"/>
</dbReference>
<name>A0ABM7PYN9_SINCY</name>
<dbReference type="PANTHER" id="PTHR46517">
    <property type="entry name" value="FRUCTOSE-2,6-BISPHOSPHATASE TIGAR"/>
    <property type="match status" value="1"/>
</dbReference>
<dbReference type="Proteomes" id="UP001319861">
    <property type="component" value="Chromosome"/>
</dbReference>
<dbReference type="InterPro" id="IPR001345">
    <property type="entry name" value="PG/BPGM_mutase_AS"/>
</dbReference>
<keyword evidence="2" id="KW-0413">Isomerase</keyword>
<dbReference type="RefSeq" id="WP_229229979.1">
    <property type="nucleotide sequence ID" value="NZ_AP024525.1"/>
</dbReference>
<dbReference type="SMART" id="SM00855">
    <property type="entry name" value="PGAM"/>
    <property type="match status" value="1"/>
</dbReference>
<accession>A0ABM7PYN9</accession>
<dbReference type="InterPro" id="IPR029033">
    <property type="entry name" value="His_PPase_superfam"/>
</dbReference>
<evidence type="ECO:0000313" key="2">
    <source>
        <dbReference type="EMBL" id="BCT77258.1"/>
    </source>
</evidence>
<gene>
    <name evidence="2" type="ORF">SCMU_31000</name>
</gene>
<keyword evidence="1" id="KW-0378">Hydrolase</keyword>